<name>A0A9W7E3Z2_9STRA</name>
<organism evidence="1 2">
    <name type="scientific">Triparma laevis f. inornata</name>
    <dbReference type="NCBI Taxonomy" id="1714386"/>
    <lineage>
        <taxon>Eukaryota</taxon>
        <taxon>Sar</taxon>
        <taxon>Stramenopiles</taxon>
        <taxon>Ochrophyta</taxon>
        <taxon>Bolidophyceae</taxon>
        <taxon>Parmales</taxon>
        <taxon>Triparmaceae</taxon>
        <taxon>Triparma</taxon>
    </lineage>
</organism>
<gene>
    <name evidence="1" type="ORF">TL16_g03250</name>
</gene>
<evidence type="ECO:0000313" key="2">
    <source>
        <dbReference type="Proteomes" id="UP001162640"/>
    </source>
</evidence>
<dbReference type="EMBL" id="BLQM01000085">
    <property type="protein sequence ID" value="GMH61423.1"/>
    <property type="molecule type" value="Genomic_DNA"/>
</dbReference>
<dbReference type="Proteomes" id="UP001162640">
    <property type="component" value="Unassembled WGS sequence"/>
</dbReference>
<comment type="caution">
    <text evidence="1">The sequence shown here is derived from an EMBL/GenBank/DDBJ whole genome shotgun (WGS) entry which is preliminary data.</text>
</comment>
<reference evidence="2" key="1">
    <citation type="journal article" date="2023" name="Commun. Biol.">
        <title>Genome analysis of Parmales, the sister group of diatoms, reveals the evolutionary specialization of diatoms from phago-mixotrophs to photoautotrophs.</title>
        <authorList>
            <person name="Ban H."/>
            <person name="Sato S."/>
            <person name="Yoshikawa S."/>
            <person name="Yamada K."/>
            <person name="Nakamura Y."/>
            <person name="Ichinomiya M."/>
            <person name="Sato N."/>
            <person name="Blanc-Mathieu R."/>
            <person name="Endo H."/>
            <person name="Kuwata A."/>
            <person name="Ogata H."/>
        </authorList>
    </citation>
    <scope>NUCLEOTIDE SEQUENCE [LARGE SCALE GENOMIC DNA]</scope>
</reference>
<dbReference type="AlphaFoldDB" id="A0A9W7E3Z2"/>
<protein>
    <submittedName>
        <fullName evidence="1">Uncharacterized protein</fullName>
    </submittedName>
</protein>
<proteinExistence type="predicted"/>
<accession>A0A9W7E3Z2</accession>
<sequence>MSNALAVTPHETIQSTGPGLITRLFRNDDDVFKLGKEVFHGVKNDGGEEEFRRWIEKGEGVGVHMWEKAWQM</sequence>
<evidence type="ECO:0000313" key="1">
    <source>
        <dbReference type="EMBL" id="GMH61423.1"/>
    </source>
</evidence>